<evidence type="ECO:0000313" key="2">
    <source>
        <dbReference type="EMBL" id="PMD67967.1"/>
    </source>
</evidence>
<feature type="transmembrane region" description="Helical" evidence="1">
    <location>
        <begin position="12"/>
        <end position="32"/>
    </location>
</feature>
<sequence length="162" mass="18104">MRHRKKNRKPLILIVVSVLVILVLCIVFFFPLNNVLRNVTGNDTASDKVVKSELVKKVKSKKTGDSAKDEKIDRAASVLGKKKMSQIISAASSQQKTADLIQDSSSLSKEQSQKAAQEIFTNDSYSGLRNAVSDGNWYQAYQQYQKLSNNGQLNQLRQDISQ</sequence>
<keyword evidence="1" id="KW-1133">Transmembrane helix</keyword>
<proteinExistence type="predicted"/>
<name>A0A2N7ARI9_9LACO</name>
<dbReference type="Proteomes" id="UP000235649">
    <property type="component" value="Unassembled WGS sequence"/>
</dbReference>
<dbReference type="OrthoDB" id="2298266at2"/>
<keyword evidence="1" id="KW-0812">Transmembrane</keyword>
<gene>
    <name evidence="2" type="ORF">CBP76_12035</name>
</gene>
<dbReference type="RefSeq" id="WP_102197100.1">
    <property type="nucleotide sequence ID" value="NZ_NIPR01000061.1"/>
</dbReference>
<comment type="caution">
    <text evidence="2">The sequence shown here is derived from an EMBL/GenBank/DDBJ whole genome shotgun (WGS) entry which is preliminary data.</text>
</comment>
<keyword evidence="1" id="KW-0472">Membrane</keyword>
<accession>A0A2N7ARI9</accession>
<dbReference type="EMBL" id="NIPR01000061">
    <property type="protein sequence ID" value="PMD67967.1"/>
    <property type="molecule type" value="Genomic_DNA"/>
</dbReference>
<protein>
    <submittedName>
        <fullName evidence="2">Uncharacterized protein</fullName>
    </submittedName>
</protein>
<organism evidence="2 3">
    <name type="scientific">Companilactobacillus nuruki</name>
    <dbReference type="NCBI Taxonomy" id="1993540"/>
    <lineage>
        <taxon>Bacteria</taxon>
        <taxon>Bacillati</taxon>
        <taxon>Bacillota</taxon>
        <taxon>Bacilli</taxon>
        <taxon>Lactobacillales</taxon>
        <taxon>Lactobacillaceae</taxon>
        <taxon>Companilactobacillus</taxon>
    </lineage>
</organism>
<keyword evidence="3" id="KW-1185">Reference proteome</keyword>
<reference evidence="2 3" key="1">
    <citation type="submission" date="2017-05" db="EMBL/GenBank/DDBJ databases">
        <title>Lactobacillus nurukis nov., sp. nov., isolated from nuruk.</title>
        <authorList>
            <person name="Kim S.-J."/>
        </authorList>
    </citation>
    <scope>NUCLEOTIDE SEQUENCE [LARGE SCALE GENOMIC DNA]</scope>
    <source>
        <strain evidence="2 3">SYF10-1a</strain>
    </source>
</reference>
<dbReference type="AlphaFoldDB" id="A0A2N7ARI9"/>
<evidence type="ECO:0000256" key="1">
    <source>
        <dbReference type="SAM" id="Phobius"/>
    </source>
</evidence>
<evidence type="ECO:0000313" key="3">
    <source>
        <dbReference type="Proteomes" id="UP000235649"/>
    </source>
</evidence>